<accession>A0ABS5KKY2</accession>
<evidence type="ECO:0000313" key="3">
    <source>
        <dbReference type="Proteomes" id="UP000730482"/>
    </source>
</evidence>
<name>A0ABS5KKY2_9ACTN</name>
<keyword evidence="3" id="KW-1185">Reference proteome</keyword>
<reference evidence="2 3" key="1">
    <citation type="submission" date="2020-02" db="EMBL/GenBank/DDBJ databases">
        <title>Acidophilic actinobacteria isolated from forest soil.</title>
        <authorList>
            <person name="Golinska P."/>
        </authorList>
    </citation>
    <scope>NUCLEOTIDE SEQUENCE [LARGE SCALE GENOMIC DNA]</scope>
    <source>
        <strain evidence="2 3">NL8</strain>
    </source>
</reference>
<protein>
    <submittedName>
        <fullName evidence="2">Uncharacterized protein</fullName>
    </submittedName>
</protein>
<dbReference type="Proteomes" id="UP000730482">
    <property type="component" value="Unassembled WGS sequence"/>
</dbReference>
<keyword evidence="1" id="KW-0812">Transmembrane</keyword>
<feature type="transmembrane region" description="Helical" evidence="1">
    <location>
        <begin position="21"/>
        <end position="43"/>
    </location>
</feature>
<dbReference type="EMBL" id="JAAFYZ010000016">
    <property type="protein sequence ID" value="MBS2546708.1"/>
    <property type="molecule type" value="Genomic_DNA"/>
</dbReference>
<organism evidence="2 3">
    <name type="scientific">Catenulispora pinistramenti</name>
    <dbReference type="NCBI Taxonomy" id="2705254"/>
    <lineage>
        <taxon>Bacteria</taxon>
        <taxon>Bacillati</taxon>
        <taxon>Actinomycetota</taxon>
        <taxon>Actinomycetes</taxon>
        <taxon>Catenulisporales</taxon>
        <taxon>Catenulisporaceae</taxon>
        <taxon>Catenulispora</taxon>
    </lineage>
</organism>
<keyword evidence="1" id="KW-1133">Transmembrane helix</keyword>
<sequence length="116" mass="12451">MAEQPPRPDGKRGSSGKRRRAVLDHIGSGFYVLIGIAMVALYAHGVLRLVELLTYTPGTDGIAPAWSKFTLGAAIRGTWIYGDDLIVATPGAATAYRAANGDQDWTWPVPQARRSA</sequence>
<evidence type="ECO:0000256" key="1">
    <source>
        <dbReference type="SAM" id="Phobius"/>
    </source>
</evidence>
<evidence type="ECO:0000313" key="2">
    <source>
        <dbReference type="EMBL" id="MBS2546708.1"/>
    </source>
</evidence>
<dbReference type="RefSeq" id="WP_212008351.1">
    <property type="nucleotide sequence ID" value="NZ_JAAFYZ010000016.1"/>
</dbReference>
<gene>
    <name evidence="2" type="ORF">KGQ19_07495</name>
</gene>
<proteinExistence type="predicted"/>
<comment type="caution">
    <text evidence="2">The sequence shown here is derived from an EMBL/GenBank/DDBJ whole genome shotgun (WGS) entry which is preliminary data.</text>
</comment>
<keyword evidence="1" id="KW-0472">Membrane</keyword>